<evidence type="ECO:0000256" key="6">
    <source>
        <dbReference type="ARBA" id="ARBA00023136"/>
    </source>
</evidence>
<proteinExistence type="inferred from homology"/>
<dbReference type="GO" id="GO:0005886">
    <property type="term" value="C:plasma membrane"/>
    <property type="evidence" value="ECO:0007669"/>
    <property type="project" value="UniProtKB-SubCell"/>
</dbReference>
<dbReference type="InterPro" id="IPR036163">
    <property type="entry name" value="HMA_dom_sf"/>
</dbReference>
<keyword evidence="3" id="KW-1003">Cell membrane</keyword>
<evidence type="ECO:0000256" key="1">
    <source>
        <dbReference type="ARBA" id="ARBA00004651"/>
    </source>
</evidence>
<feature type="transmembrane region" description="Helical" evidence="7">
    <location>
        <begin position="209"/>
        <end position="238"/>
    </location>
</feature>
<comment type="similarity">
    <text evidence="2">Belongs to the UPF0718 family.</text>
</comment>
<dbReference type="SUPFAM" id="SSF55008">
    <property type="entry name" value="HMA, heavy metal-associated domain"/>
    <property type="match status" value="1"/>
</dbReference>
<keyword evidence="6 7" id="KW-0472">Membrane</keyword>
<feature type="transmembrane region" description="Helical" evidence="7">
    <location>
        <begin position="116"/>
        <end position="136"/>
    </location>
</feature>
<sequence length="447" mass="48494">MEFVKQFLIELLTLVNAMSPYLLLGFFFAGVLKVWFPQKWIDRYMGKNNLMSVVNTALLGIPLPLCSCGVIPTGISFYKNGASKGSSVSFLISTPQTGVDSVLVTYSLLGLPFALVRVFVALVTGVLGGVFTNVFASADENKGHVQTSQCCSSKTHKKSGHSFFRVLQYGFNEFLMDIAKWLIIGILIAAGLSAIIPDDFFSMYLDNEILSMVMVLVASVPLYLCATASVPIAAVLMLKGLSPGAALILLMAGPATNAATITVIKKVFGNRTLFSYLFSIISGAFVFGLIINHFLPAEWFVMVGASHLHHQHELLPEWVKITSSTVLLGLIVYGYLKKYLKQRREDEEVIVKSVVMDTEPAKAQPVSFNASQFSFVGNEVQKTYGVEGMTCSHCKASVESNLKQLGGISSVLANPSKNTVVVSGSKLNDDEIKSTVEGLGYSFKGEL</sequence>
<evidence type="ECO:0000313" key="9">
    <source>
        <dbReference type="EMBL" id="MCW3805449.1"/>
    </source>
</evidence>
<evidence type="ECO:0000256" key="7">
    <source>
        <dbReference type="SAM" id="Phobius"/>
    </source>
</evidence>
<evidence type="ECO:0000256" key="2">
    <source>
        <dbReference type="ARBA" id="ARBA00006386"/>
    </source>
</evidence>
<keyword evidence="5 7" id="KW-1133">Transmembrane helix</keyword>
<dbReference type="AlphaFoldDB" id="A0AAE3SJG6"/>
<dbReference type="InterPro" id="IPR006121">
    <property type="entry name" value="HMA_dom"/>
</dbReference>
<dbReference type="Gene3D" id="3.30.70.100">
    <property type="match status" value="1"/>
</dbReference>
<evidence type="ECO:0000313" key="10">
    <source>
        <dbReference type="Proteomes" id="UP001207408"/>
    </source>
</evidence>
<keyword evidence="4 7" id="KW-0812">Transmembrane</keyword>
<feature type="transmembrane region" description="Helical" evidence="7">
    <location>
        <begin position="57"/>
        <end position="78"/>
    </location>
</feature>
<comment type="subcellular location">
    <subcellularLocation>
        <location evidence="1">Cell membrane</location>
        <topology evidence="1">Multi-pass membrane protein</topology>
    </subcellularLocation>
</comment>
<dbReference type="Pfam" id="PF00403">
    <property type="entry name" value="HMA"/>
    <property type="match status" value="1"/>
</dbReference>
<name>A0AAE3SJG6_9BACT</name>
<evidence type="ECO:0000256" key="4">
    <source>
        <dbReference type="ARBA" id="ARBA00022692"/>
    </source>
</evidence>
<dbReference type="RefSeq" id="WP_301198820.1">
    <property type="nucleotide sequence ID" value="NZ_JAPDPI010000011.1"/>
</dbReference>
<feature type="domain" description="HMA" evidence="8">
    <location>
        <begin position="380"/>
        <end position="444"/>
    </location>
</feature>
<gene>
    <name evidence="9" type="ORF">OM074_07400</name>
</gene>
<dbReference type="InterPro" id="IPR052923">
    <property type="entry name" value="UPF0718"/>
</dbReference>
<keyword evidence="10" id="KW-1185">Reference proteome</keyword>
<organism evidence="9 10">
    <name type="scientific">Plebeiibacterium marinum</name>
    <dbReference type="NCBI Taxonomy" id="2992111"/>
    <lineage>
        <taxon>Bacteria</taxon>
        <taxon>Pseudomonadati</taxon>
        <taxon>Bacteroidota</taxon>
        <taxon>Bacteroidia</taxon>
        <taxon>Marinilabiliales</taxon>
        <taxon>Marinilabiliaceae</taxon>
        <taxon>Plebeiibacterium</taxon>
    </lineage>
</organism>
<accession>A0AAE3SJG6</accession>
<evidence type="ECO:0000256" key="5">
    <source>
        <dbReference type="ARBA" id="ARBA00022989"/>
    </source>
</evidence>
<feature type="transmembrane region" description="Helical" evidence="7">
    <location>
        <begin position="20"/>
        <end position="36"/>
    </location>
</feature>
<feature type="transmembrane region" description="Helical" evidence="7">
    <location>
        <begin position="276"/>
        <end position="295"/>
    </location>
</feature>
<comment type="caution">
    <text evidence="9">The sequence shown here is derived from an EMBL/GenBank/DDBJ whole genome shotgun (WGS) entry which is preliminary data.</text>
</comment>
<dbReference type="GO" id="GO:0046872">
    <property type="term" value="F:metal ion binding"/>
    <property type="evidence" value="ECO:0007669"/>
    <property type="project" value="InterPro"/>
</dbReference>
<dbReference type="PANTHER" id="PTHR34184:SF4">
    <property type="entry name" value="UPF0718 PROTEIN YCGR"/>
    <property type="match status" value="1"/>
</dbReference>
<dbReference type="PANTHER" id="PTHR34184">
    <property type="entry name" value="UPF0718 PROTEIN YCGR"/>
    <property type="match status" value="1"/>
</dbReference>
<dbReference type="Pfam" id="PF03773">
    <property type="entry name" value="ArsP_1"/>
    <property type="match status" value="1"/>
</dbReference>
<feature type="transmembrane region" description="Helical" evidence="7">
    <location>
        <begin position="178"/>
        <end position="197"/>
    </location>
</feature>
<dbReference type="PROSITE" id="PS50846">
    <property type="entry name" value="HMA_2"/>
    <property type="match status" value="1"/>
</dbReference>
<feature type="transmembrane region" description="Helical" evidence="7">
    <location>
        <begin position="315"/>
        <end position="336"/>
    </location>
</feature>
<dbReference type="NCBIfam" id="NF033936">
    <property type="entry name" value="CuZnOut_SO0444"/>
    <property type="match status" value="1"/>
</dbReference>
<dbReference type="CDD" id="cd00371">
    <property type="entry name" value="HMA"/>
    <property type="match status" value="1"/>
</dbReference>
<protein>
    <submittedName>
        <fullName evidence="9">SO_0444 family Cu/Zn efflux transporter</fullName>
    </submittedName>
</protein>
<evidence type="ECO:0000256" key="3">
    <source>
        <dbReference type="ARBA" id="ARBA00022475"/>
    </source>
</evidence>
<reference evidence="9" key="1">
    <citation type="submission" date="2022-10" db="EMBL/GenBank/DDBJ databases">
        <authorList>
            <person name="Yu W.X."/>
        </authorList>
    </citation>
    <scope>NUCLEOTIDE SEQUENCE</scope>
    <source>
        <strain evidence="9">D04</strain>
    </source>
</reference>
<dbReference type="Proteomes" id="UP001207408">
    <property type="component" value="Unassembled WGS sequence"/>
</dbReference>
<dbReference type="InterPro" id="IPR005524">
    <property type="entry name" value="DUF318"/>
</dbReference>
<dbReference type="EMBL" id="JAPDPI010000011">
    <property type="protein sequence ID" value="MCW3805449.1"/>
    <property type="molecule type" value="Genomic_DNA"/>
</dbReference>
<evidence type="ECO:0000259" key="8">
    <source>
        <dbReference type="PROSITE" id="PS50846"/>
    </source>
</evidence>